<keyword evidence="2" id="KW-0963">Cytoplasm</keyword>
<dbReference type="GO" id="GO:0030490">
    <property type="term" value="P:maturation of SSU-rRNA"/>
    <property type="evidence" value="ECO:0007669"/>
    <property type="project" value="UniProtKB-UniRule"/>
</dbReference>
<dbReference type="InterPro" id="IPR015946">
    <property type="entry name" value="KH_dom-like_a/b"/>
</dbReference>
<dbReference type="NCBIfam" id="TIGR00082">
    <property type="entry name" value="rbfA"/>
    <property type="match status" value="1"/>
</dbReference>
<dbReference type="RefSeq" id="WP_015006382.1">
    <property type="nucleotide sequence ID" value="NZ_FQZJ01000001.1"/>
</dbReference>
<protein>
    <recommendedName>
        <fullName evidence="2">Ribosome-binding factor A</fullName>
    </recommendedName>
</protein>
<evidence type="ECO:0000313" key="3">
    <source>
        <dbReference type="EMBL" id="EPD13588.1"/>
    </source>
</evidence>
<dbReference type="Pfam" id="PF02033">
    <property type="entry name" value="RBFA"/>
    <property type="match status" value="1"/>
</dbReference>
<keyword evidence="4" id="KW-1185">Reference proteome</keyword>
<dbReference type="GO" id="GO:0005829">
    <property type="term" value="C:cytosol"/>
    <property type="evidence" value="ECO:0007669"/>
    <property type="project" value="TreeGrafter"/>
</dbReference>
<organism evidence="3 4">
    <name type="scientific">Cycloclasticus pugetii</name>
    <dbReference type="NCBI Taxonomy" id="34068"/>
    <lineage>
        <taxon>Bacteria</taxon>
        <taxon>Pseudomonadati</taxon>
        <taxon>Pseudomonadota</taxon>
        <taxon>Gammaproteobacteria</taxon>
        <taxon>Thiotrichales</taxon>
        <taxon>Piscirickettsiaceae</taxon>
        <taxon>Cycloclasticus</taxon>
    </lineage>
</organism>
<dbReference type="AlphaFoldDB" id="A0AB33Z2T9"/>
<accession>A0AB33Z2T9</accession>
<reference evidence="3 4" key="1">
    <citation type="journal article" date="2013" name="Genome Announc.">
        <title>Genome Sequence of the Pyrene- and Fluoranthene-Degrading Bacterium Cycloclasticus sp. Strain PY97M.</title>
        <authorList>
            <person name="Cui Z."/>
            <person name="Xu G."/>
            <person name="Li Q."/>
            <person name="Gao W."/>
            <person name="Zheng L."/>
        </authorList>
    </citation>
    <scope>NUCLEOTIDE SEQUENCE [LARGE SCALE GENOMIC DNA]</scope>
    <source>
        <strain evidence="3 4">PY97M</strain>
    </source>
</reference>
<dbReference type="EMBL" id="ASHL01000002">
    <property type="protein sequence ID" value="EPD13588.1"/>
    <property type="molecule type" value="Genomic_DNA"/>
</dbReference>
<comment type="subunit">
    <text evidence="2">Monomer. Binds 30S ribosomal subunits, but not 50S ribosomal subunits or 70S ribosomes.</text>
</comment>
<sequence length="121" mass="13923">MPREFLRFQRVSRQLQRELAEIIQRDLRDPDVGFVTVSDVEVTKDLAVAKVFVSVLTTQEAEDKQSSVAALNRASNYIHGIVSKRMRMRMVPELRFFLDESIEQGIKMDALLKATNPDNEK</sequence>
<proteinExistence type="inferred from homology"/>
<dbReference type="InterPro" id="IPR023799">
    <property type="entry name" value="RbfA_dom_sf"/>
</dbReference>
<comment type="function">
    <text evidence="2">One of several proteins that assist in the late maturation steps of the functional core of the 30S ribosomal subunit. Associates with free 30S ribosomal subunits (but not with 30S subunits that are part of 70S ribosomes or polysomes). Required for efficient processing of 16S rRNA. May interact with the 5'-terminal helix region of 16S rRNA.</text>
</comment>
<dbReference type="SUPFAM" id="SSF89919">
    <property type="entry name" value="Ribosome-binding factor A, RbfA"/>
    <property type="match status" value="1"/>
</dbReference>
<keyword evidence="1 2" id="KW-0690">Ribosome biogenesis</keyword>
<dbReference type="HAMAP" id="MF_00003">
    <property type="entry name" value="RbfA"/>
    <property type="match status" value="1"/>
</dbReference>
<dbReference type="Gene3D" id="3.30.300.20">
    <property type="match status" value="1"/>
</dbReference>
<dbReference type="Proteomes" id="UP000015462">
    <property type="component" value="Unassembled WGS sequence"/>
</dbReference>
<comment type="similarity">
    <text evidence="2">Belongs to the RbfA family.</text>
</comment>
<comment type="subcellular location">
    <subcellularLocation>
        <location evidence="2">Cytoplasm</location>
    </subcellularLocation>
</comment>
<dbReference type="PANTHER" id="PTHR33515">
    <property type="entry name" value="RIBOSOME-BINDING FACTOR A, CHLOROPLASTIC-RELATED"/>
    <property type="match status" value="1"/>
</dbReference>
<evidence type="ECO:0000313" key="4">
    <source>
        <dbReference type="Proteomes" id="UP000015462"/>
    </source>
</evidence>
<dbReference type="InterPro" id="IPR020053">
    <property type="entry name" value="Ribosome-bd_factorA_CS"/>
</dbReference>
<dbReference type="PANTHER" id="PTHR33515:SF1">
    <property type="entry name" value="RIBOSOME-BINDING FACTOR A, CHLOROPLASTIC-RELATED"/>
    <property type="match status" value="1"/>
</dbReference>
<dbReference type="InterPro" id="IPR000238">
    <property type="entry name" value="RbfA"/>
</dbReference>
<evidence type="ECO:0000256" key="1">
    <source>
        <dbReference type="ARBA" id="ARBA00022517"/>
    </source>
</evidence>
<comment type="caution">
    <text evidence="3">The sequence shown here is derived from an EMBL/GenBank/DDBJ whole genome shotgun (WGS) entry which is preliminary data.</text>
</comment>
<name>A0AB33Z2T9_9GAMM</name>
<evidence type="ECO:0000256" key="2">
    <source>
        <dbReference type="HAMAP-Rule" id="MF_00003"/>
    </source>
</evidence>
<dbReference type="PROSITE" id="PS01319">
    <property type="entry name" value="RBFA"/>
    <property type="match status" value="1"/>
</dbReference>
<dbReference type="GO" id="GO:0043024">
    <property type="term" value="F:ribosomal small subunit binding"/>
    <property type="evidence" value="ECO:0007669"/>
    <property type="project" value="TreeGrafter"/>
</dbReference>
<gene>
    <name evidence="2 3" type="primary">rbfA</name>
    <name evidence="3" type="ORF">L196_03606</name>
</gene>